<dbReference type="Proteomes" id="UP000824533">
    <property type="component" value="Linkage Group LG29"/>
</dbReference>
<evidence type="ECO:0000313" key="1">
    <source>
        <dbReference type="EMBL" id="KAJ0169976.1"/>
    </source>
</evidence>
<protein>
    <submittedName>
        <fullName evidence="1">Uncharacterized protein</fullName>
    </submittedName>
</protein>
<sequence length="76" mass="8419">MYIRYMIFLFLAVARCLQASAIPHDPLTSLEAKPTLKIKEREPTNLASGETKPNATCKLNKQASVEYKCLLSGGSF</sequence>
<accession>A0ACC1CEK3</accession>
<reference evidence="1 2" key="1">
    <citation type="journal article" date="2021" name="Front. Genet.">
        <title>Chromosome-Level Genome Assembly Reveals Significant Gene Expansion in the Toll and IMD Signaling Pathways of Dendrolimus kikuchii.</title>
        <authorList>
            <person name="Zhou J."/>
            <person name="Wu P."/>
            <person name="Xiong Z."/>
            <person name="Liu N."/>
            <person name="Zhao N."/>
            <person name="Ji M."/>
            <person name="Qiu Y."/>
            <person name="Yang B."/>
        </authorList>
    </citation>
    <scope>NUCLEOTIDE SEQUENCE [LARGE SCALE GENOMIC DNA]</scope>
    <source>
        <strain evidence="1">Ann1</strain>
    </source>
</reference>
<comment type="caution">
    <text evidence="1">The sequence shown here is derived from an EMBL/GenBank/DDBJ whole genome shotgun (WGS) entry which is preliminary data.</text>
</comment>
<gene>
    <name evidence="1" type="ORF">K1T71_014582</name>
</gene>
<dbReference type="EMBL" id="CM034415">
    <property type="protein sequence ID" value="KAJ0169976.1"/>
    <property type="molecule type" value="Genomic_DNA"/>
</dbReference>
<evidence type="ECO:0000313" key="2">
    <source>
        <dbReference type="Proteomes" id="UP000824533"/>
    </source>
</evidence>
<organism evidence="1 2">
    <name type="scientific">Dendrolimus kikuchii</name>
    <dbReference type="NCBI Taxonomy" id="765133"/>
    <lineage>
        <taxon>Eukaryota</taxon>
        <taxon>Metazoa</taxon>
        <taxon>Ecdysozoa</taxon>
        <taxon>Arthropoda</taxon>
        <taxon>Hexapoda</taxon>
        <taxon>Insecta</taxon>
        <taxon>Pterygota</taxon>
        <taxon>Neoptera</taxon>
        <taxon>Endopterygota</taxon>
        <taxon>Lepidoptera</taxon>
        <taxon>Glossata</taxon>
        <taxon>Ditrysia</taxon>
        <taxon>Bombycoidea</taxon>
        <taxon>Lasiocampidae</taxon>
        <taxon>Dendrolimus</taxon>
    </lineage>
</organism>
<proteinExistence type="predicted"/>
<name>A0ACC1CEK3_9NEOP</name>
<keyword evidence="2" id="KW-1185">Reference proteome</keyword>